<dbReference type="PROSITE" id="PS00062">
    <property type="entry name" value="ALDOKETO_REDUCTASE_2"/>
    <property type="match status" value="1"/>
</dbReference>
<dbReference type="InterPro" id="IPR018170">
    <property type="entry name" value="Aldo/ket_reductase_CS"/>
</dbReference>
<dbReference type="Proteomes" id="UP000065473">
    <property type="component" value="Chromosome"/>
</dbReference>
<evidence type="ECO:0000259" key="1">
    <source>
        <dbReference type="Pfam" id="PF00248"/>
    </source>
</evidence>
<name>A0A0U3FP48_9CREN</name>
<dbReference type="OMA" id="MVNQIFL"/>
<dbReference type="Proteomes" id="UP000060043">
    <property type="component" value="Chromosome"/>
</dbReference>
<accession>A0A0U3FP48</accession>
<dbReference type="GeneID" id="14550664"/>
<dbReference type="SUPFAM" id="SSF51430">
    <property type="entry name" value="NAD(P)-linked oxidoreductase"/>
    <property type="match status" value="1"/>
</dbReference>
<dbReference type="PaxDb" id="1435377-SUSAZ_00685"/>
<dbReference type="InterPro" id="IPR020471">
    <property type="entry name" value="AKR"/>
</dbReference>
<gene>
    <name evidence="2" type="ORF">ATY89_05605</name>
    <name evidence="3" type="ORF">ATZ20_08630</name>
</gene>
<evidence type="ECO:0000313" key="3">
    <source>
        <dbReference type="EMBL" id="ALU32203.1"/>
    </source>
</evidence>
<evidence type="ECO:0000313" key="4">
    <source>
        <dbReference type="Proteomes" id="UP000060043"/>
    </source>
</evidence>
<dbReference type="RefSeq" id="WP_011277059.1">
    <property type="nucleotide sequence ID" value="NZ_BHWZ01000001.1"/>
</dbReference>
<dbReference type="PRINTS" id="PR00069">
    <property type="entry name" value="ALDKETRDTASE"/>
</dbReference>
<dbReference type="STRING" id="1435377.SUSAZ_00685"/>
<dbReference type="InterPro" id="IPR023210">
    <property type="entry name" value="NADP_OxRdtase_dom"/>
</dbReference>
<evidence type="ECO:0000313" key="5">
    <source>
        <dbReference type="Proteomes" id="UP000065473"/>
    </source>
</evidence>
<dbReference type="Pfam" id="PF00248">
    <property type="entry name" value="Aldo_ket_red"/>
    <property type="match status" value="1"/>
</dbReference>
<protein>
    <submittedName>
        <fullName evidence="3">Aldo/keto reductase</fullName>
    </submittedName>
</protein>
<dbReference type="EMBL" id="CP013694">
    <property type="protein sequence ID" value="ALU29475.1"/>
    <property type="molecule type" value="Genomic_DNA"/>
</dbReference>
<dbReference type="Gene3D" id="3.20.20.100">
    <property type="entry name" value="NADP-dependent oxidoreductase domain"/>
    <property type="match status" value="1"/>
</dbReference>
<dbReference type="CDD" id="cd19072">
    <property type="entry name" value="AKR_AKR3F1-like"/>
    <property type="match status" value="1"/>
</dbReference>
<dbReference type="AlphaFoldDB" id="A0A0U3FP48"/>
<dbReference type="OrthoDB" id="275427at2157"/>
<evidence type="ECO:0000313" key="2">
    <source>
        <dbReference type="EMBL" id="ALU29475.1"/>
    </source>
</evidence>
<feature type="domain" description="NADP-dependent oxidoreductase" evidence="1">
    <location>
        <begin position="11"/>
        <end position="264"/>
    </location>
</feature>
<dbReference type="InterPro" id="IPR036812">
    <property type="entry name" value="NAD(P)_OxRdtase_dom_sf"/>
</dbReference>
<dbReference type="EMBL" id="CP013695">
    <property type="protein sequence ID" value="ALU32203.1"/>
    <property type="molecule type" value="Genomic_DNA"/>
</dbReference>
<dbReference type="PANTHER" id="PTHR43638:SF3">
    <property type="entry name" value="ALDEHYDE REDUCTASE"/>
    <property type="match status" value="1"/>
</dbReference>
<proteinExistence type="predicted"/>
<organism evidence="3 4">
    <name type="scientific">Sulfolobus acidocaldarius</name>
    <dbReference type="NCBI Taxonomy" id="2285"/>
    <lineage>
        <taxon>Archaea</taxon>
        <taxon>Thermoproteota</taxon>
        <taxon>Thermoprotei</taxon>
        <taxon>Sulfolobales</taxon>
        <taxon>Sulfolobaceae</taxon>
        <taxon>Sulfolobus</taxon>
    </lineage>
</organism>
<dbReference type="PANTHER" id="PTHR43638">
    <property type="entry name" value="OXIDOREDUCTASE, ALDO/KETO REDUCTASE FAMILY PROTEIN"/>
    <property type="match status" value="1"/>
</dbReference>
<sequence length="267" mass="30338">MNLCDKKISSIGLGTWKMGGDYWTPGHGNDNVYIEAIKYTINKGINLIDTAEMYGGGHTEEIVGKAVADFDRESLFITTKVWPNHLKYDDTIKSALASLKRLNTKYIDLYLIHWPNPDVKVEETISAMEKLIDMGVVRCIGVSNFDVKLLDQAIHSTKKYEIVANQIQYSIYRLTPERDVIPFAEKNKVTIIAYSPLGQGSISSESRLKDIALKYGKTQAQVALAYLKRRSIPIPKAVQKTHIDEIADVMKFDLRDEDYNEIRKRFS</sequence>
<dbReference type="PIRSF" id="PIRSF000097">
    <property type="entry name" value="AKR"/>
    <property type="match status" value="1"/>
</dbReference>
<dbReference type="GO" id="GO:0016491">
    <property type="term" value="F:oxidoreductase activity"/>
    <property type="evidence" value="ECO:0007669"/>
    <property type="project" value="InterPro"/>
</dbReference>
<reference evidence="4 5" key="1">
    <citation type="submission" date="2015-12" db="EMBL/GenBank/DDBJ databases">
        <title>A stable core within a dynamic pangenome in Sulfolobus acidocaldarius.</title>
        <authorList>
            <person name="Anderson R."/>
            <person name="Kouris A."/>
            <person name="Seward C."/>
            <person name="Campbell K."/>
            <person name="Whitaker R."/>
        </authorList>
    </citation>
    <scope>NUCLEOTIDE SEQUENCE [LARGE SCALE GENOMIC DNA]</scope>
    <source>
        <strain evidence="2 5">GG12-C01-09</strain>
        <strain evidence="3 4">NG05B_CO5_07</strain>
    </source>
</reference>